<sequence length="473" mass="51455">MLLSVLATMAIVTQDQAALRAGPRESAAQQAVLWQGDALEVRGQRLDYLQVWDHRRERAGYVRASQVRTTALKPAEADGLLSVLRFLRDTPGAEALGLGYAAAYLQAVPAERLDAEPFDAIGVLADRLARRAALKPGQTSSTAVSAHLEVANHYGVRIAGTERDGALQPCYDGEAFRRVLALPSSPEQRARAALGLTRHDCVDSALSPVQRLPLDQWRAQVLDQVNAAAFAQLPEPMKNKLRLRRAGVWASLAFQHARRDDAAPAAAAAQRALAELAGVDKTELSDEDQRDYADAAIRVGASRWAAEPAPVAAASGLAVRAEPGQPGETCVALIDARTPAKPLARRCSYGLVWTASARANASASALALAVQPLDGWRELWVFRRQKNEWLVDVLPPAAQGPELGYVEFAGWVPGGERLLLARESRIEGRFKRSFEVMRLESLQPEKSASTPELLVLFGRWQDAAWKRQTVSLR</sequence>
<dbReference type="EMBL" id="JABRWJ010000005">
    <property type="protein sequence ID" value="NRF69122.1"/>
    <property type="molecule type" value="Genomic_DNA"/>
</dbReference>
<organism evidence="1 2">
    <name type="scientific">Pseudaquabacterium terrae</name>
    <dbReference type="NCBI Taxonomy" id="2732868"/>
    <lineage>
        <taxon>Bacteria</taxon>
        <taxon>Pseudomonadati</taxon>
        <taxon>Pseudomonadota</taxon>
        <taxon>Betaproteobacteria</taxon>
        <taxon>Burkholderiales</taxon>
        <taxon>Sphaerotilaceae</taxon>
        <taxon>Pseudaquabacterium</taxon>
    </lineage>
</organism>
<evidence type="ECO:0000313" key="2">
    <source>
        <dbReference type="Proteomes" id="UP000737171"/>
    </source>
</evidence>
<name>A0ABX2EKF4_9BURK</name>
<comment type="caution">
    <text evidence="1">The sequence shown here is derived from an EMBL/GenBank/DDBJ whole genome shotgun (WGS) entry which is preliminary data.</text>
</comment>
<accession>A0ABX2EKF4</accession>
<reference evidence="1 2" key="1">
    <citation type="submission" date="2020-05" db="EMBL/GenBank/DDBJ databases">
        <title>Aquincola sp. isolate from soil.</title>
        <authorList>
            <person name="Han J."/>
            <person name="Kim D.-U."/>
        </authorList>
    </citation>
    <scope>NUCLEOTIDE SEQUENCE [LARGE SCALE GENOMIC DNA]</scope>
    <source>
        <strain evidence="1 2">S2</strain>
    </source>
</reference>
<evidence type="ECO:0008006" key="3">
    <source>
        <dbReference type="Google" id="ProtNLM"/>
    </source>
</evidence>
<keyword evidence="2" id="KW-1185">Reference proteome</keyword>
<dbReference type="RefSeq" id="WP_173125455.1">
    <property type="nucleotide sequence ID" value="NZ_JABRWJ010000005.1"/>
</dbReference>
<gene>
    <name evidence="1" type="ORF">HLB44_19180</name>
</gene>
<evidence type="ECO:0000313" key="1">
    <source>
        <dbReference type="EMBL" id="NRF69122.1"/>
    </source>
</evidence>
<protein>
    <recommendedName>
        <fullName evidence="3">SH3 domain-containing protein</fullName>
    </recommendedName>
</protein>
<proteinExistence type="predicted"/>
<dbReference type="Proteomes" id="UP000737171">
    <property type="component" value="Unassembled WGS sequence"/>
</dbReference>